<dbReference type="EMBL" id="LAZR01033391">
    <property type="protein sequence ID" value="KKL48221.1"/>
    <property type="molecule type" value="Genomic_DNA"/>
</dbReference>
<comment type="caution">
    <text evidence="1">The sequence shown here is derived from an EMBL/GenBank/DDBJ whole genome shotgun (WGS) entry which is preliminary data.</text>
</comment>
<organism evidence="1">
    <name type="scientific">marine sediment metagenome</name>
    <dbReference type="NCBI Taxonomy" id="412755"/>
    <lineage>
        <taxon>unclassified sequences</taxon>
        <taxon>metagenomes</taxon>
        <taxon>ecological metagenomes</taxon>
    </lineage>
</organism>
<protein>
    <submittedName>
        <fullName evidence="1">Uncharacterized protein</fullName>
    </submittedName>
</protein>
<reference evidence="1" key="1">
    <citation type="journal article" date="2015" name="Nature">
        <title>Complex archaea that bridge the gap between prokaryotes and eukaryotes.</title>
        <authorList>
            <person name="Spang A."/>
            <person name="Saw J.H."/>
            <person name="Jorgensen S.L."/>
            <person name="Zaremba-Niedzwiedzka K."/>
            <person name="Martijn J."/>
            <person name="Lind A.E."/>
            <person name="van Eijk R."/>
            <person name="Schleper C."/>
            <person name="Guy L."/>
            <person name="Ettema T.J."/>
        </authorList>
    </citation>
    <scope>NUCLEOTIDE SEQUENCE</scope>
</reference>
<proteinExistence type="predicted"/>
<accession>A0A0F9D3B9</accession>
<sequence length="139" mass="16023">MKFTGTVFQSIEVVGVAKLNCRKDRCSSVDGHCRKCLKILFEKTNTPWDMYWVVGSGQVIIVYMRMDDKTVRKPRTVAIGQVHCSPQRCMEVSKECRTCFDYLKNTYGEDQLADFAYREKMNNSGGHHLRGDYEIPVLI</sequence>
<gene>
    <name evidence="1" type="ORF">LCGC14_2327680</name>
</gene>
<name>A0A0F9D3B9_9ZZZZ</name>
<dbReference type="AlphaFoldDB" id="A0A0F9D3B9"/>
<evidence type="ECO:0000313" key="1">
    <source>
        <dbReference type="EMBL" id="KKL48221.1"/>
    </source>
</evidence>